<dbReference type="InterPro" id="IPR036736">
    <property type="entry name" value="ACP-like_sf"/>
</dbReference>
<dbReference type="Gene3D" id="2.30.38.10">
    <property type="entry name" value="Luciferase, Domain 3"/>
    <property type="match status" value="1"/>
</dbReference>
<dbReference type="InterPro" id="IPR029058">
    <property type="entry name" value="AB_hydrolase_fold"/>
</dbReference>
<dbReference type="FunFam" id="1.10.1200.10:FF:000005">
    <property type="entry name" value="Nonribosomal peptide synthetase 1"/>
    <property type="match status" value="2"/>
</dbReference>
<dbReference type="SUPFAM" id="SSF47336">
    <property type="entry name" value="ACP-like"/>
    <property type="match status" value="2"/>
</dbReference>
<dbReference type="Gene3D" id="3.40.50.12780">
    <property type="entry name" value="N-terminal domain of ligase-like"/>
    <property type="match status" value="1"/>
</dbReference>
<accession>A0A1H4PUJ6</accession>
<keyword evidence="8" id="KW-1185">Reference proteome</keyword>
<evidence type="ECO:0000259" key="6">
    <source>
        <dbReference type="PROSITE" id="PS50075"/>
    </source>
</evidence>
<dbReference type="SUPFAM" id="SSF53335">
    <property type="entry name" value="S-adenosyl-L-methionine-dependent methyltransferases"/>
    <property type="match status" value="1"/>
</dbReference>
<dbReference type="InterPro" id="IPR013217">
    <property type="entry name" value="Methyltransf_12"/>
</dbReference>
<keyword evidence="4" id="KW-0597">Phosphoprotein</keyword>
<evidence type="ECO:0000256" key="4">
    <source>
        <dbReference type="ARBA" id="ARBA00022553"/>
    </source>
</evidence>
<dbReference type="Pfam" id="PF00975">
    <property type="entry name" value="Thioesterase"/>
    <property type="match status" value="1"/>
</dbReference>
<dbReference type="EMBL" id="FNSV01000005">
    <property type="protein sequence ID" value="SEC10944.1"/>
    <property type="molecule type" value="Genomic_DNA"/>
</dbReference>
<dbReference type="FunFam" id="3.30.300.30:FF:000010">
    <property type="entry name" value="Enterobactin synthetase component F"/>
    <property type="match status" value="1"/>
</dbReference>
<keyword evidence="3" id="KW-0596">Phosphopantetheine</keyword>
<dbReference type="InterPro" id="IPR025110">
    <property type="entry name" value="AMP-bd_C"/>
</dbReference>
<comment type="similarity">
    <text evidence="2">Belongs to the ATP-dependent AMP-binding enzyme family.</text>
</comment>
<dbReference type="GO" id="GO:0009403">
    <property type="term" value="P:toxin biosynthetic process"/>
    <property type="evidence" value="ECO:0007669"/>
    <property type="project" value="UniProtKB-ARBA"/>
</dbReference>
<dbReference type="InterPro" id="IPR001031">
    <property type="entry name" value="Thioesterase"/>
</dbReference>
<dbReference type="InterPro" id="IPR006162">
    <property type="entry name" value="Ppantetheine_attach_site"/>
</dbReference>
<dbReference type="NCBIfam" id="TIGR01733">
    <property type="entry name" value="AA-adenyl-dom"/>
    <property type="match status" value="2"/>
</dbReference>
<evidence type="ECO:0000256" key="3">
    <source>
        <dbReference type="ARBA" id="ARBA00022450"/>
    </source>
</evidence>
<sequence length="2801" mass="301914">MVAMNSFRVSSAQEALWLAQRLAPGLSNNIAAYLDISGDIDPPVMEAALRRVAEEARSVLVNFVEDGDGPRQVARDSNSWKPFFVDVSAAADPESAAKASMAEVCAVPFDLEHDALYRAGLIKVHGARFFLCAVCHHIVMDGFGVAILARRIGEIYTALKAGRPIPESGFGGPGLIVDEDARYRQSDRFARDKEFWRNYTAALPEPLRLPRHPSSPVPVTLHHSLTVSDDETAQLLTAAESIGTPVPGFLAAAVAGLFHRLSGTPEFMMRLAVANRVGAARRTPGLVSNWVPFRVEIPPRSLFAAVAHDVGTAIRSVLRHSRYQGSDIRRDRGLSGSMENRFGPILNIIPFFDSIDFAGNPASMRGVSFGPVDDLSISIYYGGRNSAGMHIEIDANGALYSSEDVRLHADLLMAFVRAVVADPAGRTEQYDFLRPTERELVLRAWNDTTVPVPHATLPGLVEQRAAATPDAVALTLGDRHWTYRDVNDRANRLARYLIACGVGPESIVAVAMPRSSELIVALLATLKAGGGYLPIDPNYPSARTAFILTDAAPLLVLTDTATAASLPDNDIPCLVLDPDDAGTEGISAVTNPADDERIAPLKPSNPAYVMYTSGSTGTPKGVVITHRNVVSLFAGTDRWCGFGDGDVWAWCHSQAFDFSVWELWGALVHGGRVVIVPWDVVRSPAELWNLVRREQVTILNQTPSAFYEFADAERRDHSRGPDSVLRMVVFGGEALDPGRLRDWLPGERPNTPVLVNMYGITETTVHVSYLELTAGVGDGGRSPIGTPIGNARIYVLGPGLVPVPIGAAGELYVAGFGVGRGYVGRPGLTAERFVACPFGEPGSRMYRSGDVVRWTSDGVLDFVGRVDEQVQVRGFRVEPGEVETALMSHPAVAQAAVIAREPAAGTDAQLVGYVVLDRGVALVRDREREAELVSQWRRVYDDLYSGDASDAGEPLDQAAFGEDFGGWNSSYTGKPIALEQMREWRAAAVARIRELGPARVLEIGVGTGLLLSQLAPHCEEYWGTDFSATTIDDLRSQLADRQDPWVERVHLRVQAADDLGGVPLGVFDTVVLNSVVQYFPNAGYLIDVIDTAVQLLRPGGVLFLGDVRNLALLREFATGVQIANAHADTTAMVLRDRVRRSIEAEQELLLAPEFFTALPTLIPDIGAVDIQLERVRSVNELSCYRYEVVLSKNPANARSLADVPSTSWQRIGDPTALRTFLTGRRADCVRVIGVPHRGLAPDVEATHALDVAADRDHVPTRRDADSRTDAMLPQDCHDLGEALGFAVSVTWSPAPGLMDVIFTDIRTRAHENAHASGAVSDVYLPGEPLGDMTEYVNDPGASRLPSEVRRFVAGRLPEFMVPAAVVVLDRLPLTVNGKLDRKALPAPDFIGGVFRAPRSRVEETLVSLYGDVLGLPRVGIDDSFFDLGGHSLSATRLVGLIRNALGVEVPIRVVFESPSVAELASRLGDAAVARVPLLPRVRPERVPLSFAQARLWFLHKFEGPSATYNIPVAVRLTGALDVGALVAGLGDVVARHESLRTVFGEDDGVPFQRILSAEQVDAELPVEVVDAGDGTAMDVVAEAAGHRFDLSGEIPIRATLLECGSREHILVLVLHHIAGDGGSLAPLARDVAVAYAARAAGRAPGWVPLPVQYADYTLWQRELLGSEDDPGSVLATQVEYWKTELAGLHDCIELPTDRRRPAAPSYRGGTVGFTVDSELGSRVAELARGSGATSSMVLQAVLVVLLRRLGAGCDVAVGGPIAGRTDEALSELVGFFVNTWVLRVDVSGNPRFDQVLEQVRGKALAAYENQDAPFERLVELLNPVRSTAYHPLFQVLFAMQDNAFPDVAFPGLGWETLPASTGTSRFDLSFTVAPTERQGLAGVIEYASDLFDRATVEAVAARYVRLLGLIVADPRGRIEGYEILDPDERELVLRTWNEASVPIPDSTIPVLFGQQVAATPNAVAVTFGDRHLTYQELSSRVNRLAHLLIGAGVGPEVLVAVALERSPELIIALLAVLEAGGAYLPIDPRYPSARIGTILADAAPRLILTDTLTDNMLPDNDIPRVLLDAISDEGGQSEGRGSDDNDHATPLRPGNTAYVMYTSGSTGVPKGVAVSHRSVVSLFAGTAGWAGFGAGDVWAWCHSVAFDFSVWELWGALVHGARIMVVPWETVHSPAGLWEAVVRERVTVLAQTPSAFYEFAEVEREDPAVGSDSVLRMMVFGGEVLDPAGLQGWYRDERSNPPILVNGYGPTETTVFAATFVLPEPGERADRVSVPIGAPVGNTQVFVLGAGLVPVPVGAVGELYVAGVQLARGYLGRTGSTAERFVACPFGGPGARMYRTGDLVRWTAGGVLEFCGRADAQVKIRGFRVEPAEIEAVLLKHPAVTQAAVVVRDTTTGIGLVGYVVSDTTDTGTRVEVRRFAARMLPEYMVPAAVVVLDQLPLTVNGKLDRRALPAPEFIGGVFRAPRSPVEQTLASLYAEVLGVSRVGIDDSFFDLGGHSLSATQLVSRIRSVTGVEVPIRVIFESPTIAELAPRMGEEIEPGLLDPFAVVLPIRSEGSGPPLWCVHPGGGLSWCYMGLRAHLPDQPIYGLQARGFDGVTPLPKSIESMAADYLEQILAVQEDGPFLLLGWSFGGLVAHAIATALERRGLEVVLLAMLDSVPGAGDLLLGEAAPSDDDIRQSIRAWAQSRYGEIVDSPDTAPIWDAARAIYRNDLRLSADHVPQTYHGDVVFLRPALTDDDTMSSESSSDLWRAYVTGDIVTHDVHSTHADMDQPRPLAEIALIIDQELAIRGRRTRQTDV</sequence>
<reference evidence="8" key="1">
    <citation type="submission" date="2016-10" db="EMBL/GenBank/DDBJ databases">
        <authorList>
            <person name="Varghese N."/>
            <person name="Submissions S."/>
        </authorList>
    </citation>
    <scope>NUCLEOTIDE SEQUENCE [LARGE SCALE GENOMIC DNA]</scope>
    <source>
        <strain evidence="8">DSM 44498</strain>
    </source>
</reference>
<dbReference type="InterPro" id="IPR009081">
    <property type="entry name" value="PP-bd_ACP"/>
</dbReference>
<feature type="domain" description="Carrier" evidence="6">
    <location>
        <begin position="1396"/>
        <end position="1471"/>
    </location>
</feature>
<dbReference type="SUPFAM" id="SSF53474">
    <property type="entry name" value="alpha/beta-Hydrolases"/>
    <property type="match status" value="1"/>
</dbReference>
<dbReference type="GO" id="GO:0008610">
    <property type="term" value="P:lipid biosynthetic process"/>
    <property type="evidence" value="ECO:0007669"/>
    <property type="project" value="UniProtKB-ARBA"/>
</dbReference>
<dbReference type="Gene3D" id="3.30.559.10">
    <property type="entry name" value="Chloramphenicol acetyltransferase-like domain"/>
    <property type="match status" value="2"/>
</dbReference>
<dbReference type="Gene3D" id="3.30.300.30">
    <property type="match status" value="3"/>
</dbReference>
<dbReference type="SMART" id="SM00824">
    <property type="entry name" value="PKS_TE"/>
    <property type="match status" value="1"/>
</dbReference>
<dbReference type="RefSeq" id="WP_072949653.1">
    <property type="nucleotide sequence ID" value="NZ_FNSV01000005.1"/>
</dbReference>
<organism evidence="7 8">
    <name type="scientific">Rhodococcus koreensis</name>
    <dbReference type="NCBI Taxonomy" id="99653"/>
    <lineage>
        <taxon>Bacteria</taxon>
        <taxon>Bacillati</taxon>
        <taxon>Actinomycetota</taxon>
        <taxon>Actinomycetes</taxon>
        <taxon>Mycobacteriales</taxon>
        <taxon>Nocardiaceae</taxon>
        <taxon>Rhodococcus</taxon>
    </lineage>
</organism>
<evidence type="ECO:0000256" key="1">
    <source>
        <dbReference type="ARBA" id="ARBA00001957"/>
    </source>
</evidence>
<dbReference type="SMART" id="SM00823">
    <property type="entry name" value="PKS_PP"/>
    <property type="match status" value="2"/>
</dbReference>
<dbReference type="GO" id="GO:0005829">
    <property type="term" value="C:cytosol"/>
    <property type="evidence" value="ECO:0007669"/>
    <property type="project" value="TreeGrafter"/>
</dbReference>
<dbReference type="CDD" id="cd17643">
    <property type="entry name" value="A_NRPS_Cytc1-like"/>
    <property type="match status" value="2"/>
</dbReference>
<dbReference type="Pfam" id="PF00550">
    <property type="entry name" value="PP-binding"/>
    <property type="match status" value="2"/>
</dbReference>
<dbReference type="InterPro" id="IPR023213">
    <property type="entry name" value="CAT-like_dom_sf"/>
</dbReference>
<dbReference type="GO" id="GO:0031177">
    <property type="term" value="F:phosphopantetheine binding"/>
    <property type="evidence" value="ECO:0007669"/>
    <property type="project" value="InterPro"/>
</dbReference>
<dbReference type="Pfam" id="PF00501">
    <property type="entry name" value="AMP-binding"/>
    <property type="match status" value="2"/>
</dbReference>
<dbReference type="FunFam" id="3.40.50.12780:FF:000012">
    <property type="entry name" value="Non-ribosomal peptide synthetase"/>
    <property type="match status" value="2"/>
</dbReference>
<keyword evidence="5" id="KW-0677">Repeat</keyword>
<dbReference type="Pfam" id="PF00668">
    <property type="entry name" value="Condensation"/>
    <property type="match status" value="2"/>
</dbReference>
<evidence type="ECO:0000313" key="7">
    <source>
        <dbReference type="EMBL" id="SEC10944.1"/>
    </source>
</evidence>
<dbReference type="InterPro" id="IPR020802">
    <property type="entry name" value="TesA-like"/>
</dbReference>
<dbReference type="InterPro" id="IPR020806">
    <property type="entry name" value="PKS_PP-bd"/>
</dbReference>
<dbReference type="Gene3D" id="3.40.50.150">
    <property type="entry name" value="Vaccinia Virus protein VP39"/>
    <property type="match status" value="1"/>
</dbReference>
<evidence type="ECO:0000256" key="5">
    <source>
        <dbReference type="ARBA" id="ARBA00022737"/>
    </source>
</evidence>
<dbReference type="InterPro" id="IPR042099">
    <property type="entry name" value="ANL_N_sf"/>
</dbReference>
<dbReference type="InterPro" id="IPR010071">
    <property type="entry name" value="AA_adenyl_dom"/>
</dbReference>
<dbReference type="CDD" id="cd19540">
    <property type="entry name" value="LCL_NRPS-like"/>
    <property type="match status" value="1"/>
</dbReference>
<dbReference type="CDD" id="cd02440">
    <property type="entry name" value="AdoMet_MTases"/>
    <property type="match status" value="1"/>
</dbReference>
<dbReference type="PANTHER" id="PTHR45527:SF14">
    <property type="entry name" value="PLIPASTATIN SYNTHASE SUBUNIT B"/>
    <property type="match status" value="1"/>
</dbReference>
<dbReference type="PROSITE" id="PS50075">
    <property type="entry name" value="CARRIER"/>
    <property type="match status" value="2"/>
</dbReference>
<dbReference type="Gene3D" id="3.40.50.1820">
    <property type="entry name" value="alpha/beta hydrolase"/>
    <property type="match status" value="1"/>
</dbReference>
<dbReference type="GO" id="GO:0003824">
    <property type="term" value="F:catalytic activity"/>
    <property type="evidence" value="ECO:0007669"/>
    <property type="project" value="InterPro"/>
</dbReference>
<dbReference type="InterPro" id="IPR020845">
    <property type="entry name" value="AMP-binding_CS"/>
</dbReference>
<protein>
    <submittedName>
        <fullName evidence="7">Amino acid adenylation domain-containing protein</fullName>
    </submittedName>
</protein>
<proteinExistence type="inferred from homology"/>
<dbReference type="InterPro" id="IPR000873">
    <property type="entry name" value="AMP-dep_synth/lig_dom"/>
</dbReference>
<dbReference type="Pfam" id="PF08242">
    <property type="entry name" value="Methyltransf_12"/>
    <property type="match status" value="1"/>
</dbReference>
<evidence type="ECO:0000256" key="2">
    <source>
        <dbReference type="ARBA" id="ARBA00006432"/>
    </source>
</evidence>
<dbReference type="InterPro" id="IPR029063">
    <property type="entry name" value="SAM-dependent_MTases_sf"/>
</dbReference>
<name>A0A1H4PUJ6_9NOCA</name>
<dbReference type="InterPro" id="IPR045851">
    <property type="entry name" value="AMP-bd_C_sf"/>
</dbReference>
<comment type="cofactor">
    <cofactor evidence="1">
        <name>pantetheine 4'-phosphate</name>
        <dbReference type="ChEBI" id="CHEBI:47942"/>
    </cofactor>
</comment>
<dbReference type="PANTHER" id="PTHR45527">
    <property type="entry name" value="NONRIBOSOMAL PEPTIDE SYNTHETASE"/>
    <property type="match status" value="1"/>
</dbReference>
<feature type="domain" description="Carrier" evidence="6">
    <location>
        <begin position="2465"/>
        <end position="2540"/>
    </location>
</feature>
<dbReference type="Gene3D" id="1.10.1200.10">
    <property type="entry name" value="ACP-like"/>
    <property type="match status" value="1"/>
</dbReference>
<dbReference type="Gene3D" id="3.40.50.980">
    <property type="match status" value="2"/>
</dbReference>
<dbReference type="PROSITE" id="PS00012">
    <property type="entry name" value="PHOSPHOPANTETHEINE"/>
    <property type="match status" value="2"/>
</dbReference>
<dbReference type="InterPro" id="IPR001242">
    <property type="entry name" value="Condensation_dom"/>
</dbReference>
<dbReference type="FunFam" id="2.30.38.10:FF:000001">
    <property type="entry name" value="Non-ribosomal peptide synthetase PvdI"/>
    <property type="match status" value="2"/>
</dbReference>
<dbReference type="Proteomes" id="UP000183561">
    <property type="component" value="Unassembled WGS sequence"/>
</dbReference>
<dbReference type="SUPFAM" id="SSF52777">
    <property type="entry name" value="CoA-dependent acyltransferases"/>
    <property type="match status" value="4"/>
</dbReference>
<dbReference type="GO" id="GO:0043041">
    <property type="term" value="P:amino acid activation for nonribosomal peptide biosynthetic process"/>
    <property type="evidence" value="ECO:0007669"/>
    <property type="project" value="TreeGrafter"/>
</dbReference>
<gene>
    <name evidence="7" type="ORF">SAMN04490239_2912</name>
</gene>
<dbReference type="UniPathway" id="UPA00011"/>
<dbReference type="PROSITE" id="PS00455">
    <property type="entry name" value="AMP_BINDING"/>
    <property type="match status" value="2"/>
</dbReference>
<dbReference type="OrthoDB" id="4501954at2"/>
<evidence type="ECO:0000313" key="8">
    <source>
        <dbReference type="Proteomes" id="UP000183561"/>
    </source>
</evidence>
<dbReference type="Gene3D" id="3.30.559.30">
    <property type="entry name" value="Nonribosomal peptide synthetase, condensation domain"/>
    <property type="match status" value="2"/>
</dbReference>
<dbReference type="Pfam" id="PF13193">
    <property type="entry name" value="AMP-binding_C"/>
    <property type="match status" value="2"/>
</dbReference>
<dbReference type="FunFam" id="3.40.50.980:FF:000001">
    <property type="entry name" value="Non-ribosomal peptide synthetase"/>
    <property type="match status" value="2"/>
</dbReference>
<dbReference type="SUPFAM" id="SSF56801">
    <property type="entry name" value="Acetyl-CoA synthetase-like"/>
    <property type="match status" value="2"/>
</dbReference>